<protein>
    <recommendedName>
        <fullName evidence="3">Lipocalin</fullName>
    </recommendedName>
</protein>
<evidence type="ECO:0000313" key="2">
    <source>
        <dbReference type="EMBL" id="JAP76152.1"/>
    </source>
</evidence>
<dbReference type="AlphaFoldDB" id="A0A131YCF0"/>
<feature type="chain" id="PRO_5007284652" description="Lipocalin" evidence="1">
    <location>
        <begin position="22"/>
        <end position="123"/>
    </location>
</feature>
<dbReference type="EMBL" id="GEDV01012405">
    <property type="protein sequence ID" value="JAP76152.1"/>
    <property type="molecule type" value="Transcribed_RNA"/>
</dbReference>
<reference evidence="2" key="1">
    <citation type="journal article" date="2016" name="Ticks Tick Borne Dis.">
        <title>De novo assembly and annotation of the salivary gland transcriptome of Rhipicephalus appendiculatus male and female ticks during blood feeding.</title>
        <authorList>
            <person name="de Castro M.H."/>
            <person name="de Klerk D."/>
            <person name="Pienaar R."/>
            <person name="Latif A.A."/>
            <person name="Rees D.J."/>
            <person name="Mans B.J."/>
        </authorList>
    </citation>
    <scope>NUCLEOTIDE SEQUENCE</scope>
    <source>
        <tissue evidence="2">Salivary glands</tissue>
    </source>
</reference>
<sequence>MLKHILTVFTALLKKAINVTARHTNINVTLTVYVTENSCFDQVINAVLWSNKITACNSGNLHHRDGRRYFWLPKALLVSRALGDLKQIPACFMNMCIASIIFTARMKCLGHYTLQEAGKVNFL</sequence>
<evidence type="ECO:0008006" key="3">
    <source>
        <dbReference type="Google" id="ProtNLM"/>
    </source>
</evidence>
<accession>A0A131YCF0</accession>
<evidence type="ECO:0000256" key="1">
    <source>
        <dbReference type="SAM" id="SignalP"/>
    </source>
</evidence>
<organism evidence="2">
    <name type="scientific">Rhipicephalus appendiculatus</name>
    <name type="common">Brown ear tick</name>
    <dbReference type="NCBI Taxonomy" id="34631"/>
    <lineage>
        <taxon>Eukaryota</taxon>
        <taxon>Metazoa</taxon>
        <taxon>Ecdysozoa</taxon>
        <taxon>Arthropoda</taxon>
        <taxon>Chelicerata</taxon>
        <taxon>Arachnida</taxon>
        <taxon>Acari</taxon>
        <taxon>Parasitiformes</taxon>
        <taxon>Ixodida</taxon>
        <taxon>Ixodoidea</taxon>
        <taxon>Ixodidae</taxon>
        <taxon>Rhipicephalinae</taxon>
        <taxon>Rhipicephalus</taxon>
        <taxon>Rhipicephalus</taxon>
    </lineage>
</organism>
<proteinExistence type="predicted"/>
<keyword evidence="1" id="KW-0732">Signal</keyword>
<feature type="signal peptide" evidence="1">
    <location>
        <begin position="1"/>
        <end position="21"/>
    </location>
</feature>
<name>A0A131YCF0_RHIAP</name>